<evidence type="ECO:0000313" key="4">
    <source>
        <dbReference type="Proteomes" id="UP000410492"/>
    </source>
</evidence>
<evidence type="ECO:0000256" key="2">
    <source>
        <dbReference type="SAM" id="SignalP"/>
    </source>
</evidence>
<gene>
    <name evidence="3" type="ORF">CALMAC_LOCUS16314</name>
</gene>
<evidence type="ECO:0000313" key="3">
    <source>
        <dbReference type="EMBL" id="VEN57765.1"/>
    </source>
</evidence>
<keyword evidence="4" id="KW-1185">Reference proteome</keyword>
<dbReference type="AlphaFoldDB" id="A0A653DC41"/>
<keyword evidence="2" id="KW-0732">Signal</keyword>
<proteinExistence type="predicted"/>
<dbReference type="OrthoDB" id="8195151at2759"/>
<feature type="chain" id="PRO_5024925384" evidence="2">
    <location>
        <begin position="25"/>
        <end position="56"/>
    </location>
</feature>
<reference evidence="3 4" key="1">
    <citation type="submission" date="2019-01" db="EMBL/GenBank/DDBJ databases">
        <authorList>
            <person name="Sayadi A."/>
        </authorList>
    </citation>
    <scope>NUCLEOTIDE SEQUENCE [LARGE SCALE GENOMIC DNA]</scope>
</reference>
<feature type="region of interest" description="Disordered" evidence="1">
    <location>
        <begin position="27"/>
        <end position="56"/>
    </location>
</feature>
<accession>A0A653DC41</accession>
<evidence type="ECO:0000256" key="1">
    <source>
        <dbReference type="SAM" id="MobiDB-lite"/>
    </source>
</evidence>
<protein>
    <submittedName>
        <fullName evidence="3">Uncharacterized protein</fullName>
    </submittedName>
</protein>
<dbReference type="Proteomes" id="UP000410492">
    <property type="component" value="Unassembled WGS sequence"/>
</dbReference>
<feature type="signal peptide" evidence="2">
    <location>
        <begin position="1"/>
        <end position="24"/>
    </location>
</feature>
<name>A0A653DC41_CALMS</name>
<sequence>MIKHVVFCCIVAILCINVLHTSNAAGGPGQHTLPPIPKDQVPGKYDPPPIHADEGK</sequence>
<dbReference type="EMBL" id="CAACVG010011296">
    <property type="protein sequence ID" value="VEN57765.1"/>
    <property type="molecule type" value="Genomic_DNA"/>
</dbReference>
<organism evidence="3 4">
    <name type="scientific">Callosobruchus maculatus</name>
    <name type="common">Southern cowpea weevil</name>
    <name type="synonym">Pulse bruchid</name>
    <dbReference type="NCBI Taxonomy" id="64391"/>
    <lineage>
        <taxon>Eukaryota</taxon>
        <taxon>Metazoa</taxon>
        <taxon>Ecdysozoa</taxon>
        <taxon>Arthropoda</taxon>
        <taxon>Hexapoda</taxon>
        <taxon>Insecta</taxon>
        <taxon>Pterygota</taxon>
        <taxon>Neoptera</taxon>
        <taxon>Endopterygota</taxon>
        <taxon>Coleoptera</taxon>
        <taxon>Polyphaga</taxon>
        <taxon>Cucujiformia</taxon>
        <taxon>Chrysomeloidea</taxon>
        <taxon>Chrysomelidae</taxon>
        <taxon>Bruchinae</taxon>
        <taxon>Bruchini</taxon>
        <taxon>Callosobruchus</taxon>
    </lineage>
</organism>